<accession>A0A0F9RYB2</accession>
<sequence length="114" mass="12872">MSTVGKIEEIVKAGKAPAIRLDGRTSTARRAMGYVTITDPSATTQEWDTMMCIHCQYHWRVIPGSGIERGWCTSCNGALCGKAKCMATCRHWEKFIEQIEARGRVKNNLRLLRR</sequence>
<protein>
    <submittedName>
        <fullName evidence="1">Uncharacterized protein</fullName>
    </submittedName>
</protein>
<evidence type="ECO:0000313" key="1">
    <source>
        <dbReference type="EMBL" id="KKN54907.1"/>
    </source>
</evidence>
<gene>
    <name evidence="1" type="ORF">LCGC14_0588000</name>
</gene>
<proteinExistence type="predicted"/>
<dbReference type="AlphaFoldDB" id="A0A0F9RYB2"/>
<name>A0A0F9RYB2_9ZZZZ</name>
<comment type="caution">
    <text evidence="1">The sequence shown here is derived from an EMBL/GenBank/DDBJ whole genome shotgun (WGS) entry which is preliminary data.</text>
</comment>
<organism evidence="1">
    <name type="scientific">marine sediment metagenome</name>
    <dbReference type="NCBI Taxonomy" id="412755"/>
    <lineage>
        <taxon>unclassified sequences</taxon>
        <taxon>metagenomes</taxon>
        <taxon>ecological metagenomes</taxon>
    </lineage>
</organism>
<reference evidence="1" key="1">
    <citation type="journal article" date="2015" name="Nature">
        <title>Complex archaea that bridge the gap between prokaryotes and eukaryotes.</title>
        <authorList>
            <person name="Spang A."/>
            <person name="Saw J.H."/>
            <person name="Jorgensen S.L."/>
            <person name="Zaremba-Niedzwiedzka K."/>
            <person name="Martijn J."/>
            <person name="Lind A.E."/>
            <person name="van Eijk R."/>
            <person name="Schleper C."/>
            <person name="Guy L."/>
            <person name="Ettema T.J."/>
        </authorList>
    </citation>
    <scope>NUCLEOTIDE SEQUENCE</scope>
</reference>
<dbReference type="EMBL" id="LAZR01000908">
    <property type="protein sequence ID" value="KKN54907.1"/>
    <property type="molecule type" value="Genomic_DNA"/>
</dbReference>